<evidence type="ECO:0000256" key="3">
    <source>
        <dbReference type="ARBA" id="ARBA00023145"/>
    </source>
</evidence>
<name>A0A6P3EV09_OCTDE</name>
<feature type="compositionally biased region" description="Basic residues" evidence="5">
    <location>
        <begin position="138"/>
        <end position="147"/>
    </location>
</feature>
<evidence type="ECO:0000313" key="9">
    <source>
        <dbReference type="RefSeq" id="XP_004626285.1"/>
    </source>
</evidence>
<keyword evidence="3" id="KW-0865">Zymogen</keyword>
<dbReference type="Pfam" id="PF00656">
    <property type="entry name" value="Peptidase_C14"/>
    <property type="match status" value="1"/>
</dbReference>
<dbReference type="PROSITE" id="PS50207">
    <property type="entry name" value="CASPASE_P10"/>
    <property type="match status" value="1"/>
</dbReference>
<sequence>MPHNSDFIGSLGVTFLEQTEELHSEAGEGRAHRNLVSDEIQAHGGPTLTFCFVSCRSPGQPGGVPLLVSETEEEGRERELPHGTVAGDWGQKEYRALGHIGNFVNQKNCITKKKMHKIKKKVKHAEYKTRKFIADHHSHSRRWRRSHSLPEKDEESEQCASAATLTASKGESKENSDEEIAVSVEELAISPTGLCEIHGVQPEKRLKLCPYSHFQQLKTAEANKIYPIMEKEGRTRLALIICNTKFDYLSNRDGAEVDLLRMQDLLNDLGYSVVVKENLTAQEMETELREFAHLEEHRSSDSTFLVFMSHGILDGICGTRHSDRERDVLCDDTVFAIFNNNNCRHLINKPKIIITQACRGDGDGVAWVTAERRKARADIRAHPSLYYPHSARSDAVMMTHVEKDFIAFKSSTPHNVSWLTDTAGSLFISQLTYFLKEYCWRYHLEDVFRKVQRSFETPTILTQMPTIERVSMTRYFYLFPGI</sequence>
<dbReference type="PRINTS" id="PR00376">
    <property type="entry name" value="IL1BCENZYME"/>
</dbReference>
<dbReference type="PROSITE" id="PS50208">
    <property type="entry name" value="CASPASE_P20"/>
    <property type="match status" value="1"/>
</dbReference>
<dbReference type="InterPro" id="IPR015917">
    <property type="entry name" value="Pept_C14A"/>
</dbReference>
<dbReference type="InterPro" id="IPR002138">
    <property type="entry name" value="Pept_C14_p10"/>
</dbReference>
<dbReference type="RefSeq" id="XP_004626285.1">
    <property type="nucleotide sequence ID" value="XM_004626228.2"/>
</dbReference>
<dbReference type="SMART" id="SM00115">
    <property type="entry name" value="CASc"/>
    <property type="match status" value="1"/>
</dbReference>
<dbReference type="InterPro" id="IPR029030">
    <property type="entry name" value="Caspase-like_dom_sf"/>
</dbReference>
<dbReference type="GO" id="GO:0072559">
    <property type="term" value="C:NLRP3 inflammasome complex"/>
    <property type="evidence" value="ECO:0007669"/>
    <property type="project" value="TreeGrafter"/>
</dbReference>
<evidence type="ECO:0000256" key="5">
    <source>
        <dbReference type="SAM" id="MobiDB-lite"/>
    </source>
</evidence>
<dbReference type="InterPro" id="IPR001309">
    <property type="entry name" value="Pept_C14_p20"/>
</dbReference>
<dbReference type="GO" id="GO:0072557">
    <property type="term" value="C:IPAF inflammasome complex"/>
    <property type="evidence" value="ECO:0007669"/>
    <property type="project" value="TreeGrafter"/>
</dbReference>
<evidence type="ECO:0000259" key="6">
    <source>
        <dbReference type="PROSITE" id="PS50207"/>
    </source>
</evidence>
<comment type="similarity">
    <text evidence="1 4">Belongs to the peptidase C14A family.</text>
</comment>
<feature type="region of interest" description="Disordered" evidence="5">
    <location>
        <begin position="136"/>
        <end position="158"/>
    </location>
</feature>
<dbReference type="OrthoDB" id="6097640at2759"/>
<dbReference type="FunCoup" id="A0A6P3EV09">
    <property type="interactions" value="1203"/>
</dbReference>
<feature type="domain" description="Caspase family p20" evidence="7">
    <location>
        <begin position="234"/>
        <end position="362"/>
    </location>
</feature>
<organism evidence="8 9">
    <name type="scientific">Octodon degus</name>
    <name type="common">Degu</name>
    <name type="synonym">Sciurus degus</name>
    <dbReference type="NCBI Taxonomy" id="10160"/>
    <lineage>
        <taxon>Eukaryota</taxon>
        <taxon>Metazoa</taxon>
        <taxon>Chordata</taxon>
        <taxon>Craniata</taxon>
        <taxon>Vertebrata</taxon>
        <taxon>Euteleostomi</taxon>
        <taxon>Mammalia</taxon>
        <taxon>Eutheria</taxon>
        <taxon>Euarchontoglires</taxon>
        <taxon>Glires</taxon>
        <taxon>Rodentia</taxon>
        <taxon>Hystricomorpha</taxon>
        <taxon>Octodontidae</taxon>
        <taxon>Octodon</taxon>
    </lineage>
</organism>
<dbReference type="InParanoid" id="A0A6P3EV09"/>
<evidence type="ECO:0000256" key="4">
    <source>
        <dbReference type="RuleBase" id="RU003971"/>
    </source>
</evidence>
<dbReference type="InterPro" id="IPR002398">
    <property type="entry name" value="Pept_C14"/>
</dbReference>
<dbReference type="GO" id="GO:0004197">
    <property type="term" value="F:cysteine-type endopeptidase activity"/>
    <property type="evidence" value="ECO:0007669"/>
    <property type="project" value="InterPro"/>
</dbReference>
<proteinExistence type="inferred from homology"/>
<protein>
    <submittedName>
        <fullName evidence="9">Caspase-12</fullName>
    </submittedName>
</protein>
<keyword evidence="2" id="KW-0597">Phosphoprotein</keyword>
<evidence type="ECO:0000256" key="1">
    <source>
        <dbReference type="ARBA" id="ARBA00010134"/>
    </source>
</evidence>
<evidence type="ECO:0000256" key="2">
    <source>
        <dbReference type="ARBA" id="ARBA00022553"/>
    </source>
</evidence>
<dbReference type="InterPro" id="IPR011600">
    <property type="entry name" value="Pept_C14_caspase"/>
</dbReference>
<dbReference type="GeneID" id="101582248"/>
<dbReference type="Gene3D" id="3.40.50.1460">
    <property type="match status" value="1"/>
</dbReference>
<gene>
    <name evidence="9" type="primary">LOC101582248</name>
</gene>
<accession>A0A6P3EV09</accession>
<reference evidence="9" key="1">
    <citation type="submission" date="2025-08" db="UniProtKB">
        <authorList>
            <consortium name="RefSeq"/>
        </authorList>
    </citation>
    <scope>IDENTIFICATION</scope>
</reference>
<dbReference type="Proteomes" id="UP000515203">
    <property type="component" value="Unplaced"/>
</dbReference>
<dbReference type="PANTHER" id="PTHR47901:SF6">
    <property type="entry name" value="CASPASE-12"/>
    <property type="match status" value="1"/>
</dbReference>
<dbReference type="GO" id="GO:0050727">
    <property type="term" value="P:regulation of inflammatory response"/>
    <property type="evidence" value="ECO:0007669"/>
    <property type="project" value="TreeGrafter"/>
</dbReference>
<dbReference type="FunFam" id="3.40.50.1460:FF:000007">
    <property type="entry name" value="Caspase-1"/>
    <property type="match status" value="1"/>
</dbReference>
<dbReference type="GO" id="GO:0097169">
    <property type="term" value="C:AIM2 inflammasome complex"/>
    <property type="evidence" value="ECO:0007669"/>
    <property type="project" value="TreeGrafter"/>
</dbReference>
<dbReference type="PANTHER" id="PTHR47901">
    <property type="entry name" value="CASPASE RECRUITMENT DOMAIN-CONTAINING PROTEIN 18"/>
    <property type="match status" value="1"/>
</dbReference>
<dbReference type="PROSITE" id="PS01121">
    <property type="entry name" value="CASPASE_HIS"/>
    <property type="match status" value="1"/>
</dbReference>
<keyword evidence="8" id="KW-1185">Reference proteome</keyword>
<dbReference type="SUPFAM" id="SSF52129">
    <property type="entry name" value="Caspase-like"/>
    <property type="match status" value="1"/>
</dbReference>
<dbReference type="InterPro" id="IPR016129">
    <property type="entry name" value="Caspase_his_AS"/>
</dbReference>
<evidence type="ECO:0000313" key="8">
    <source>
        <dbReference type="Proteomes" id="UP000515203"/>
    </source>
</evidence>
<dbReference type="CDD" id="cd00032">
    <property type="entry name" value="CASc"/>
    <property type="match status" value="1"/>
</dbReference>
<evidence type="ECO:0000259" key="7">
    <source>
        <dbReference type="PROSITE" id="PS50208"/>
    </source>
</evidence>
<dbReference type="AlphaFoldDB" id="A0A6P3EV09"/>
<feature type="domain" description="Caspase family p10" evidence="6">
    <location>
        <begin position="395"/>
        <end position="480"/>
    </location>
</feature>
<dbReference type="GO" id="GO:0006508">
    <property type="term" value="P:proteolysis"/>
    <property type="evidence" value="ECO:0007669"/>
    <property type="project" value="InterPro"/>
</dbReference>